<dbReference type="OrthoDB" id="6462103at2"/>
<accession>A0A0R2MNB3</accession>
<keyword evidence="1" id="KW-0805">Transcription regulation</keyword>
<dbReference type="InterPro" id="IPR036390">
    <property type="entry name" value="WH_DNA-bd_sf"/>
</dbReference>
<gene>
    <name evidence="5" type="ORF">IV56_GL000284</name>
</gene>
<evidence type="ECO:0000313" key="6">
    <source>
        <dbReference type="Proteomes" id="UP000050969"/>
    </source>
</evidence>
<dbReference type="Gene3D" id="1.10.10.10">
    <property type="entry name" value="Winged helix-like DNA-binding domain superfamily/Winged helix DNA-binding domain"/>
    <property type="match status" value="1"/>
</dbReference>
<dbReference type="EMBL" id="JQCE01000075">
    <property type="protein sequence ID" value="KRO15193.1"/>
    <property type="molecule type" value="Genomic_DNA"/>
</dbReference>
<dbReference type="GO" id="GO:0003677">
    <property type="term" value="F:DNA binding"/>
    <property type="evidence" value="ECO:0007669"/>
    <property type="project" value="UniProtKB-KW"/>
</dbReference>
<dbReference type="PANTHER" id="PTHR42756">
    <property type="entry name" value="TRANSCRIPTIONAL REGULATOR, MARR"/>
    <property type="match status" value="1"/>
</dbReference>
<dbReference type="InterPro" id="IPR000835">
    <property type="entry name" value="HTH_MarR-typ"/>
</dbReference>
<sequence length="154" mass="18088">MERNLMEPVTDKLEKWVSMYNRVIREWLNRELRDFDDLNESNYYYILIVCEHPGLAQSELIQYIYREQSIVTKAVRYLVSKGWIEMTKDPADRRRSVVSPTQKAHDAYPKLKRIASQANAFATEGLEPDEARQLESLLKKALLPLPGIDKFWLA</sequence>
<name>A0A0R2MNB3_9LACO</name>
<feature type="domain" description="HTH marR-type" evidence="4">
    <location>
        <begin position="10"/>
        <end position="143"/>
    </location>
</feature>
<protein>
    <recommendedName>
        <fullName evidence="4">HTH marR-type domain-containing protein</fullName>
    </recommendedName>
</protein>
<dbReference type="SUPFAM" id="SSF46785">
    <property type="entry name" value="Winged helix' DNA-binding domain"/>
    <property type="match status" value="1"/>
</dbReference>
<dbReference type="PANTHER" id="PTHR42756:SF1">
    <property type="entry name" value="TRANSCRIPTIONAL REPRESSOR OF EMRAB OPERON"/>
    <property type="match status" value="1"/>
</dbReference>
<keyword evidence="3" id="KW-0804">Transcription</keyword>
<dbReference type="STRING" id="1293598.IV56_GL000284"/>
<dbReference type="PATRIC" id="fig|1293598.4.peg.303"/>
<dbReference type="SMART" id="SM00347">
    <property type="entry name" value="HTH_MARR"/>
    <property type="match status" value="1"/>
</dbReference>
<keyword evidence="2" id="KW-0238">DNA-binding</keyword>
<dbReference type="PROSITE" id="PS50995">
    <property type="entry name" value="HTH_MARR_2"/>
    <property type="match status" value="1"/>
</dbReference>
<organism evidence="5 6">
    <name type="scientific">Lacticaseibacillus saniviri JCM 17471 = DSM 24301</name>
    <dbReference type="NCBI Taxonomy" id="1293598"/>
    <lineage>
        <taxon>Bacteria</taxon>
        <taxon>Bacillati</taxon>
        <taxon>Bacillota</taxon>
        <taxon>Bacilli</taxon>
        <taxon>Lactobacillales</taxon>
        <taxon>Lactobacillaceae</taxon>
        <taxon>Lacticaseibacillus</taxon>
    </lineage>
</organism>
<dbReference type="PRINTS" id="PR00598">
    <property type="entry name" value="HTHMARR"/>
</dbReference>
<proteinExistence type="predicted"/>
<dbReference type="InterPro" id="IPR036388">
    <property type="entry name" value="WH-like_DNA-bd_sf"/>
</dbReference>
<comment type="caution">
    <text evidence="5">The sequence shown here is derived from an EMBL/GenBank/DDBJ whole genome shotgun (WGS) entry which is preliminary data.</text>
</comment>
<evidence type="ECO:0000256" key="2">
    <source>
        <dbReference type="ARBA" id="ARBA00023125"/>
    </source>
</evidence>
<dbReference type="Proteomes" id="UP000050969">
    <property type="component" value="Unassembled WGS sequence"/>
</dbReference>
<evidence type="ECO:0000313" key="5">
    <source>
        <dbReference type="EMBL" id="KRO15193.1"/>
    </source>
</evidence>
<reference evidence="5 6" key="1">
    <citation type="journal article" date="2015" name="Genome Announc.">
        <title>Expanding the biotechnology potential of lactobacilli through comparative genomics of 213 strains and associated genera.</title>
        <authorList>
            <person name="Sun Z."/>
            <person name="Harris H.M."/>
            <person name="McCann A."/>
            <person name="Guo C."/>
            <person name="Argimon S."/>
            <person name="Zhang W."/>
            <person name="Yang X."/>
            <person name="Jeffery I.B."/>
            <person name="Cooney J.C."/>
            <person name="Kagawa T.F."/>
            <person name="Liu W."/>
            <person name="Song Y."/>
            <person name="Salvetti E."/>
            <person name="Wrobel A."/>
            <person name="Rasinkangas P."/>
            <person name="Parkhill J."/>
            <person name="Rea M.C."/>
            <person name="O'Sullivan O."/>
            <person name="Ritari J."/>
            <person name="Douillard F.P."/>
            <person name="Paul Ross R."/>
            <person name="Yang R."/>
            <person name="Briner A.E."/>
            <person name="Felis G.E."/>
            <person name="de Vos W.M."/>
            <person name="Barrangou R."/>
            <person name="Klaenhammer T.R."/>
            <person name="Caufield P.W."/>
            <person name="Cui Y."/>
            <person name="Zhang H."/>
            <person name="O'Toole P.W."/>
        </authorList>
    </citation>
    <scope>NUCLEOTIDE SEQUENCE [LARGE SCALE GENOMIC DNA]</scope>
    <source>
        <strain evidence="5 6">DSM 24301</strain>
    </source>
</reference>
<dbReference type="GO" id="GO:0003700">
    <property type="term" value="F:DNA-binding transcription factor activity"/>
    <property type="evidence" value="ECO:0007669"/>
    <property type="project" value="InterPro"/>
</dbReference>
<dbReference type="Pfam" id="PF01047">
    <property type="entry name" value="MarR"/>
    <property type="match status" value="1"/>
</dbReference>
<keyword evidence="6" id="KW-1185">Reference proteome</keyword>
<evidence type="ECO:0000256" key="3">
    <source>
        <dbReference type="ARBA" id="ARBA00023163"/>
    </source>
</evidence>
<dbReference type="AlphaFoldDB" id="A0A0R2MNB3"/>
<evidence type="ECO:0000259" key="4">
    <source>
        <dbReference type="PROSITE" id="PS50995"/>
    </source>
</evidence>
<evidence type="ECO:0000256" key="1">
    <source>
        <dbReference type="ARBA" id="ARBA00023015"/>
    </source>
</evidence>